<evidence type="ECO:0000256" key="1">
    <source>
        <dbReference type="SAM" id="MobiDB-lite"/>
    </source>
</evidence>
<reference evidence="2 3" key="1">
    <citation type="submission" date="2019-01" db="EMBL/GenBank/DDBJ databases">
        <title>Genome sequencing of strain FW10M-9.</title>
        <authorList>
            <person name="Heo J."/>
            <person name="Kim S.-J."/>
            <person name="Kim J.-S."/>
            <person name="Hong S.-B."/>
            <person name="Kwon S.-W."/>
        </authorList>
    </citation>
    <scope>NUCLEOTIDE SEQUENCE [LARGE SCALE GENOMIC DNA]</scope>
    <source>
        <strain evidence="2 3">FW10M-9</strain>
    </source>
</reference>
<evidence type="ECO:0000313" key="3">
    <source>
        <dbReference type="Proteomes" id="UP000292118"/>
    </source>
</evidence>
<dbReference type="AlphaFoldDB" id="A0A4P6F3H0"/>
<dbReference type="OrthoDB" id="3249401at2"/>
<dbReference type="Proteomes" id="UP000292118">
    <property type="component" value="Chromosome"/>
</dbReference>
<name>A0A4P6F3H0_9MICO</name>
<feature type="region of interest" description="Disordered" evidence="1">
    <location>
        <begin position="108"/>
        <end position="146"/>
    </location>
</feature>
<organism evidence="2 3">
    <name type="scientific">Xylanimonas protaetiae</name>
    <dbReference type="NCBI Taxonomy" id="2509457"/>
    <lineage>
        <taxon>Bacteria</taxon>
        <taxon>Bacillati</taxon>
        <taxon>Actinomycetota</taxon>
        <taxon>Actinomycetes</taxon>
        <taxon>Micrococcales</taxon>
        <taxon>Promicromonosporaceae</taxon>
        <taxon>Xylanimonas</taxon>
    </lineage>
</organism>
<dbReference type="EMBL" id="CP035493">
    <property type="protein sequence ID" value="QAY68729.1"/>
    <property type="molecule type" value="Genomic_DNA"/>
</dbReference>
<gene>
    <name evidence="2" type="ORF">ET471_00615</name>
</gene>
<evidence type="ECO:0000313" key="2">
    <source>
        <dbReference type="EMBL" id="QAY68729.1"/>
    </source>
</evidence>
<accession>A0A4P6F3H0</accession>
<proteinExistence type="predicted"/>
<dbReference type="KEGG" id="xya:ET471_00615"/>
<keyword evidence="3" id="KW-1185">Reference proteome</keyword>
<sequence length="146" mass="14864">MLRRLLGILLIVLGLAAAGLGVASATVWRESDSVVASAAPQGDGTLVVTDPGVLELIGPDVTVRATVPDGGTVSVAIGRDIDVEGWVGIDHSTQVTGLSDWTTLATSPVTPEIPAAPRARRPPCPASAQTPRAATCGSRRRPARAA</sequence>
<protein>
    <submittedName>
        <fullName evidence="2">Uncharacterized protein</fullName>
    </submittedName>
</protein>